<dbReference type="Pfam" id="PF08890">
    <property type="entry name" value="Phage_TAC_5"/>
    <property type="match status" value="1"/>
</dbReference>
<reference evidence="2" key="1">
    <citation type="journal article" date="2014" name="Front. Microbiol.">
        <title>High frequency of phylogenetically diverse reductive dehalogenase-homologous genes in deep subseafloor sedimentary metagenomes.</title>
        <authorList>
            <person name="Kawai M."/>
            <person name="Futagami T."/>
            <person name="Toyoda A."/>
            <person name="Takaki Y."/>
            <person name="Nishi S."/>
            <person name="Hori S."/>
            <person name="Arai W."/>
            <person name="Tsubouchi T."/>
            <person name="Morono Y."/>
            <person name="Uchiyama I."/>
            <person name="Ito T."/>
            <person name="Fujiyama A."/>
            <person name="Inagaki F."/>
            <person name="Takami H."/>
        </authorList>
    </citation>
    <scope>NUCLEOTIDE SEQUENCE</scope>
    <source>
        <strain evidence="2">Expedition CK06-06</strain>
    </source>
</reference>
<sequence>MSDSDTLDTLDKVAQRQQRSKQVAADEPIPVSDEEGKSVFSESSPDEALDLLLSAEPAEQVANIVLEPRKGTDKDFPLTLKSLGEKEWNALREEATPPAPRAERRARRSQNVEPEMDAFLFARLIIRNATTNMEWGNDKLLAHCGVHTGEDVVKKMLLFGEVQNVAGIVTELSGFDEDLVQFAQD</sequence>
<proteinExistence type="predicted"/>
<organism evidence="2">
    <name type="scientific">marine sediment metagenome</name>
    <dbReference type="NCBI Taxonomy" id="412755"/>
    <lineage>
        <taxon>unclassified sequences</taxon>
        <taxon>metagenomes</taxon>
        <taxon>ecological metagenomes</taxon>
    </lineage>
</organism>
<evidence type="ECO:0000256" key="1">
    <source>
        <dbReference type="SAM" id="MobiDB-lite"/>
    </source>
</evidence>
<comment type="caution">
    <text evidence="2">The sequence shown here is derived from an EMBL/GenBank/DDBJ whole genome shotgun (WGS) entry which is preliminary data.</text>
</comment>
<dbReference type="EMBL" id="BARS01021215">
    <property type="protein sequence ID" value="GAG13969.1"/>
    <property type="molecule type" value="Genomic_DNA"/>
</dbReference>
<protein>
    <submittedName>
        <fullName evidence="2">Uncharacterized protein</fullName>
    </submittedName>
</protein>
<gene>
    <name evidence="2" type="ORF">S01H1_34114</name>
</gene>
<accession>X0V747</accession>
<evidence type="ECO:0000313" key="2">
    <source>
        <dbReference type="EMBL" id="GAG13969.1"/>
    </source>
</evidence>
<dbReference type="InterPro" id="IPR014986">
    <property type="entry name" value="XkdN-like"/>
</dbReference>
<name>X0V747_9ZZZZ</name>
<dbReference type="AlphaFoldDB" id="X0V747"/>
<feature type="region of interest" description="Disordered" evidence="1">
    <location>
        <begin position="1"/>
        <end position="45"/>
    </location>
</feature>
<dbReference type="InterPro" id="IPR038559">
    <property type="entry name" value="XkdN-like_sf"/>
</dbReference>
<dbReference type="Gene3D" id="3.30.2220.30">
    <property type="match status" value="1"/>
</dbReference>